<evidence type="ECO:0000313" key="3">
    <source>
        <dbReference type="Proteomes" id="UP000799779"/>
    </source>
</evidence>
<dbReference type="EMBL" id="ML977626">
    <property type="protein sequence ID" value="KAF1996341.1"/>
    <property type="molecule type" value="Genomic_DNA"/>
</dbReference>
<sequence>MPPKKDTSGTASEAAIVGFDMREVRLLAAAYIASIGTDKYDYDLMATLTGYTAGSLKKLFPPVKRKAVGLHPSLAAFLALPAEAGDVKAAPKKAAKKSEKSAEPEETDGDAVKNEPKKTVGKKRKTPDTEPEENMAAAPAATTADKPKAPKKTKKGDEAAVDGKAKGKKRGRPAKKDTTPVVKEEDVAEADTASTVGGDDDSKLDYPQTDNTFDPGSAEWIEANFMSFAGLTDESLFEH</sequence>
<evidence type="ECO:0000256" key="1">
    <source>
        <dbReference type="SAM" id="MobiDB-lite"/>
    </source>
</evidence>
<name>A0A6A5W8B6_9PLEO</name>
<feature type="region of interest" description="Disordered" evidence="1">
    <location>
        <begin position="86"/>
        <end position="215"/>
    </location>
</feature>
<dbReference type="AlphaFoldDB" id="A0A6A5W8B6"/>
<evidence type="ECO:0000313" key="2">
    <source>
        <dbReference type="EMBL" id="KAF1996341.1"/>
    </source>
</evidence>
<gene>
    <name evidence="2" type="ORF">P154DRAFT_579939</name>
</gene>
<keyword evidence="3" id="KW-1185">Reference proteome</keyword>
<dbReference type="OrthoDB" id="3796455at2759"/>
<reference evidence="2" key="1">
    <citation type="journal article" date="2020" name="Stud. Mycol.">
        <title>101 Dothideomycetes genomes: a test case for predicting lifestyles and emergence of pathogens.</title>
        <authorList>
            <person name="Haridas S."/>
            <person name="Albert R."/>
            <person name="Binder M."/>
            <person name="Bloem J."/>
            <person name="Labutti K."/>
            <person name="Salamov A."/>
            <person name="Andreopoulos B."/>
            <person name="Baker S."/>
            <person name="Barry K."/>
            <person name="Bills G."/>
            <person name="Bluhm B."/>
            <person name="Cannon C."/>
            <person name="Castanera R."/>
            <person name="Culley D."/>
            <person name="Daum C."/>
            <person name="Ezra D."/>
            <person name="Gonzalez J."/>
            <person name="Henrissat B."/>
            <person name="Kuo A."/>
            <person name="Liang C."/>
            <person name="Lipzen A."/>
            <person name="Lutzoni F."/>
            <person name="Magnuson J."/>
            <person name="Mondo S."/>
            <person name="Nolan M."/>
            <person name="Ohm R."/>
            <person name="Pangilinan J."/>
            <person name="Park H.-J."/>
            <person name="Ramirez L."/>
            <person name="Alfaro M."/>
            <person name="Sun H."/>
            <person name="Tritt A."/>
            <person name="Yoshinaga Y."/>
            <person name="Zwiers L.-H."/>
            <person name="Turgeon B."/>
            <person name="Goodwin S."/>
            <person name="Spatafora J."/>
            <person name="Crous P."/>
            <person name="Grigoriev I."/>
        </authorList>
    </citation>
    <scope>NUCLEOTIDE SEQUENCE</scope>
    <source>
        <strain evidence="2">CBS 123094</strain>
    </source>
</reference>
<accession>A0A6A5W8B6</accession>
<proteinExistence type="predicted"/>
<feature type="compositionally biased region" description="Basic and acidic residues" evidence="1">
    <location>
        <begin position="155"/>
        <end position="165"/>
    </location>
</feature>
<protein>
    <submittedName>
        <fullName evidence="2">Uncharacterized protein</fullName>
    </submittedName>
</protein>
<dbReference type="Proteomes" id="UP000799779">
    <property type="component" value="Unassembled WGS sequence"/>
</dbReference>
<organism evidence="2 3">
    <name type="scientific">Amniculicola lignicola CBS 123094</name>
    <dbReference type="NCBI Taxonomy" id="1392246"/>
    <lineage>
        <taxon>Eukaryota</taxon>
        <taxon>Fungi</taxon>
        <taxon>Dikarya</taxon>
        <taxon>Ascomycota</taxon>
        <taxon>Pezizomycotina</taxon>
        <taxon>Dothideomycetes</taxon>
        <taxon>Pleosporomycetidae</taxon>
        <taxon>Pleosporales</taxon>
        <taxon>Amniculicolaceae</taxon>
        <taxon>Amniculicola</taxon>
    </lineage>
</organism>
<feature type="compositionally biased region" description="Basic and acidic residues" evidence="1">
    <location>
        <begin position="174"/>
        <end position="185"/>
    </location>
</feature>